<dbReference type="InterPro" id="IPR007035">
    <property type="entry name" value="Peptidase_M55"/>
</dbReference>
<dbReference type="GO" id="GO:0004177">
    <property type="term" value="F:aminopeptidase activity"/>
    <property type="evidence" value="ECO:0007669"/>
    <property type="project" value="UniProtKB-KW"/>
</dbReference>
<dbReference type="InterPro" id="IPR036177">
    <property type="entry name" value="Peptidase_M55_sf"/>
</dbReference>
<feature type="signal peptide" evidence="3">
    <location>
        <begin position="1"/>
        <end position="21"/>
    </location>
</feature>
<dbReference type="InterPro" id="IPR027476">
    <property type="entry name" value="DppA_N"/>
</dbReference>
<feature type="chain" id="PRO_5028439926" evidence="3">
    <location>
        <begin position="22"/>
        <end position="298"/>
    </location>
</feature>
<sequence length="298" mass="32526">MKIRNRLCLVVLAVFSSTALAQDGLKIYISADMEGVVGAVTDAQLGPDGFEYERFRQFMTNEVNAAIDAARAAGANEFVISDSHGNGQNLLIDQLPVDVTIVRSWPREHSMMAGIDETFDGVIFLGYHASTNNTRGVRAHTMSSANITSLRLNGMTMTEGSMNAAIAGHFGVPVIMVSGDDIAVAENQVIIGDIEGAVVKWASGFHSARTLTPEAAYEVIRTRTKSAIDRIDDFEPYVLATPIELELSLKHYQPVELLAYLSNVEKVNSHTIRFIGDDITEVSNFLTVVTSYRIDLQP</sequence>
<keyword evidence="4" id="KW-0031">Aminopeptidase</keyword>
<keyword evidence="3" id="KW-0732">Signal</keyword>
<keyword evidence="4" id="KW-0378">Hydrolase</keyword>
<protein>
    <submittedName>
        <fullName evidence="4">D-aminopeptidase</fullName>
        <ecNumber evidence="4">3.4.11.-</ecNumber>
    </submittedName>
</protein>
<keyword evidence="2" id="KW-0862">Zinc</keyword>
<keyword evidence="4" id="KW-0645">Protease</keyword>
<organism evidence="4">
    <name type="scientific">uncultured Woeseiaceae bacterium</name>
    <dbReference type="NCBI Taxonomy" id="1983305"/>
    <lineage>
        <taxon>Bacteria</taxon>
        <taxon>Pseudomonadati</taxon>
        <taxon>Pseudomonadota</taxon>
        <taxon>Gammaproteobacteria</taxon>
        <taxon>Woeseiales</taxon>
        <taxon>Woeseiaceae</taxon>
        <taxon>environmental samples</taxon>
    </lineage>
</organism>
<feature type="binding site" evidence="2">
    <location>
        <position position="34"/>
    </location>
    <ligand>
        <name>Zn(2+)</name>
        <dbReference type="ChEBI" id="CHEBI:29105"/>
        <label>1</label>
    </ligand>
</feature>
<dbReference type="PIRSF" id="PIRSF015853">
    <property type="entry name" value="Pep_DppA"/>
    <property type="match status" value="1"/>
</dbReference>
<dbReference type="CDD" id="cd08663">
    <property type="entry name" value="DAP_dppA_1"/>
    <property type="match status" value="1"/>
</dbReference>
<proteinExistence type="predicted"/>
<dbReference type="SUPFAM" id="SSF63992">
    <property type="entry name" value="Dipeptide transport protein"/>
    <property type="match status" value="1"/>
</dbReference>
<dbReference type="Gene3D" id="3.40.50.10780">
    <property type="entry name" value="Dipeptide transport protein"/>
    <property type="match status" value="1"/>
</dbReference>
<evidence type="ECO:0000313" key="4">
    <source>
        <dbReference type="EMBL" id="VUX55575.1"/>
    </source>
</evidence>
<feature type="active site" description="Nucleophile" evidence="1">
    <location>
        <position position="140"/>
    </location>
</feature>
<accession>A0A7D9D2I1</accession>
<dbReference type="Pfam" id="PF04951">
    <property type="entry name" value="Peptidase_M55"/>
    <property type="match status" value="1"/>
</dbReference>
<evidence type="ECO:0000256" key="3">
    <source>
        <dbReference type="SAM" id="SignalP"/>
    </source>
</evidence>
<keyword evidence="2" id="KW-0479">Metal-binding</keyword>
<feature type="binding site" evidence="2">
    <location>
        <position position="84"/>
    </location>
    <ligand>
        <name>Zn(2+)</name>
        <dbReference type="ChEBI" id="CHEBI:29105"/>
        <label>2</label>
    </ligand>
</feature>
<evidence type="ECO:0000256" key="2">
    <source>
        <dbReference type="PIRSR" id="PIRSR015853-2"/>
    </source>
</evidence>
<feature type="binding site" evidence="2">
    <location>
        <position position="32"/>
    </location>
    <ligand>
        <name>Zn(2+)</name>
        <dbReference type="ChEBI" id="CHEBI:29105"/>
        <label>1</label>
    </ligand>
</feature>
<dbReference type="EMBL" id="LR633967">
    <property type="protein sequence ID" value="VUX55575.1"/>
    <property type="molecule type" value="Genomic_DNA"/>
</dbReference>
<name>A0A7D9D2I1_9GAMM</name>
<reference evidence="4" key="1">
    <citation type="submission" date="2019-07" db="EMBL/GenBank/DDBJ databases">
        <authorList>
            <person name="Weber M."/>
            <person name="Kostadinov I."/>
            <person name="Kostadinov D I."/>
        </authorList>
    </citation>
    <scope>NUCLEOTIDE SEQUENCE</scope>
    <source>
        <strain evidence="4">Gfbio:sag-sample-m06:053724c1-46a9-4a36-b237-ea2bf867836b</strain>
    </source>
</reference>
<dbReference type="Gene3D" id="3.30.1360.130">
    <property type="entry name" value="Dipeptide transport protein"/>
    <property type="match status" value="1"/>
</dbReference>
<feature type="binding site" evidence="2">
    <location>
        <position position="32"/>
    </location>
    <ligand>
        <name>Zn(2+)</name>
        <dbReference type="ChEBI" id="CHEBI:29105"/>
        <label>2</label>
    </ligand>
</feature>
<feature type="binding site" evidence="2">
    <location>
        <position position="159"/>
    </location>
    <ligand>
        <name>Zn(2+)</name>
        <dbReference type="ChEBI" id="CHEBI:29105"/>
        <label>2</label>
    </ligand>
</feature>
<dbReference type="AlphaFoldDB" id="A0A7D9D2I1"/>
<dbReference type="EC" id="3.4.11.-" evidence="4"/>
<gene>
    <name evidence="4" type="primary">dppA</name>
    <name evidence="4" type="ORF">JTBM06_V1_50015</name>
</gene>
<feature type="binding site" evidence="2">
    <location>
        <position position="128"/>
    </location>
    <ligand>
        <name>Zn(2+)</name>
        <dbReference type="ChEBI" id="CHEBI:29105"/>
        <label>2</label>
    </ligand>
</feature>
<evidence type="ECO:0000256" key="1">
    <source>
        <dbReference type="PIRSR" id="PIRSR015853-1"/>
    </source>
</evidence>
<dbReference type="GO" id="GO:0046872">
    <property type="term" value="F:metal ion binding"/>
    <property type="evidence" value="ECO:0007669"/>
    <property type="project" value="UniProtKB-KW"/>
</dbReference>